<evidence type="ECO:0000313" key="5">
    <source>
        <dbReference type="EMBL" id="PVY45617.1"/>
    </source>
</evidence>
<dbReference type="SUPFAM" id="SSF53822">
    <property type="entry name" value="Periplasmic binding protein-like I"/>
    <property type="match status" value="1"/>
</dbReference>
<reference evidence="5 6" key="1">
    <citation type="submission" date="2018-04" db="EMBL/GenBank/DDBJ databases">
        <title>Genomic Encyclopedia of Type Strains, Phase IV (KMG-IV): sequencing the most valuable type-strain genomes for metagenomic binning, comparative biology and taxonomic classification.</title>
        <authorList>
            <person name="Goeker M."/>
        </authorList>
    </citation>
    <scope>NUCLEOTIDE SEQUENCE [LARGE SCALE GENOMIC DNA]</scope>
    <source>
        <strain evidence="5 6">DSM 14823</strain>
    </source>
</reference>
<organism evidence="5 6">
    <name type="scientific">Victivallis vadensis</name>
    <dbReference type="NCBI Taxonomy" id="172901"/>
    <lineage>
        <taxon>Bacteria</taxon>
        <taxon>Pseudomonadati</taxon>
        <taxon>Lentisphaerota</taxon>
        <taxon>Lentisphaeria</taxon>
        <taxon>Victivallales</taxon>
        <taxon>Victivallaceae</taxon>
        <taxon>Victivallis</taxon>
    </lineage>
</organism>
<dbReference type="Pfam" id="PF00392">
    <property type="entry name" value="GntR"/>
    <property type="match status" value="1"/>
</dbReference>
<gene>
    <name evidence="5" type="ORF">C8D82_102189</name>
</gene>
<dbReference type="PANTHER" id="PTHR30146">
    <property type="entry name" value="LACI-RELATED TRANSCRIPTIONAL REPRESSOR"/>
    <property type="match status" value="1"/>
</dbReference>
<evidence type="ECO:0000256" key="3">
    <source>
        <dbReference type="ARBA" id="ARBA00023163"/>
    </source>
</evidence>
<dbReference type="SMART" id="SM00345">
    <property type="entry name" value="HTH_GNTR"/>
    <property type="match status" value="1"/>
</dbReference>
<comment type="caution">
    <text evidence="5">The sequence shown here is derived from an EMBL/GenBank/DDBJ whole genome shotgun (WGS) entry which is preliminary data.</text>
</comment>
<evidence type="ECO:0000256" key="1">
    <source>
        <dbReference type="ARBA" id="ARBA00023015"/>
    </source>
</evidence>
<dbReference type="InterPro" id="IPR046335">
    <property type="entry name" value="LacI/GalR-like_sensor"/>
</dbReference>
<dbReference type="GO" id="GO:0000976">
    <property type="term" value="F:transcription cis-regulatory region binding"/>
    <property type="evidence" value="ECO:0007669"/>
    <property type="project" value="TreeGrafter"/>
</dbReference>
<dbReference type="PANTHER" id="PTHR30146:SF24">
    <property type="entry name" value="XYLOSE OPERON REGULATORY PROTEIN"/>
    <property type="match status" value="1"/>
</dbReference>
<dbReference type="InterPro" id="IPR036388">
    <property type="entry name" value="WH-like_DNA-bd_sf"/>
</dbReference>
<accession>A0A2U1BAR0</accession>
<dbReference type="EMBL" id="QEKH01000002">
    <property type="protein sequence ID" value="PVY45617.1"/>
    <property type="molecule type" value="Genomic_DNA"/>
</dbReference>
<dbReference type="GeneID" id="78293975"/>
<dbReference type="InterPro" id="IPR028082">
    <property type="entry name" value="Peripla_BP_I"/>
</dbReference>
<dbReference type="InterPro" id="IPR000524">
    <property type="entry name" value="Tscrpt_reg_HTH_GntR"/>
</dbReference>
<keyword evidence="3" id="KW-0804">Transcription</keyword>
<sequence length="376" mass="41972">MFEAFSVRLTDDKSYPKYIQLRDQLAEFIKANDIASGEQLPDIVSMCRIAGLSNRSVERAYMMLINDGICFRRPKKGTFVRGAVSPHHGGVRPRICAIFSRYDPMRFEKDDVTGRIYAGIQGEARRAGIDLLILSERSLPFYLDNGSFDLVGIVMLSWYDFKEAHAVVSRYPGVRFLFVNYHFAGFENMPPNAGGIFNDDFAGGFEAAEYLIGRGCRKPRAITVRLDSDDNYQRRLDGFLLSARLNRLDVTERDICVCNRGANPAKEDQIAMGHEFLRQILDDAPDTDAVFCTNDLLAAGAASALDKLGRRDRVEVTGYDNILPHLSADGRFTTVSINLEQMGSRAITQLLDGGAVYPRVVNVAPQLLPRRPSPEA</sequence>
<protein>
    <submittedName>
        <fullName evidence="5">DNA-binding LacI/PurR family transcriptional regulator</fullName>
    </submittedName>
</protein>
<keyword evidence="6" id="KW-1185">Reference proteome</keyword>
<dbReference type="Proteomes" id="UP000245959">
    <property type="component" value="Unassembled WGS sequence"/>
</dbReference>
<feature type="domain" description="HTH gntR-type" evidence="4">
    <location>
        <begin position="15"/>
        <end position="83"/>
    </location>
</feature>
<dbReference type="InterPro" id="IPR036390">
    <property type="entry name" value="WH_DNA-bd_sf"/>
</dbReference>
<proteinExistence type="predicted"/>
<keyword evidence="1" id="KW-0805">Transcription regulation</keyword>
<dbReference type="GO" id="GO:0003700">
    <property type="term" value="F:DNA-binding transcription factor activity"/>
    <property type="evidence" value="ECO:0007669"/>
    <property type="project" value="InterPro"/>
</dbReference>
<dbReference type="PROSITE" id="PS50949">
    <property type="entry name" value="HTH_GNTR"/>
    <property type="match status" value="1"/>
</dbReference>
<evidence type="ECO:0000313" key="6">
    <source>
        <dbReference type="Proteomes" id="UP000245959"/>
    </source>
</evidence>
<dbReference type="AlphaFoldDB" id="A0A2U1BAR0"/>
<dbReference type="CDD" id="cd07377">
    <property type="entry name" value="WHTH_GntR"/>
    <property type="match status" value="1"/>
</dbReference>
<name>A0A2U1BAR0_9BACT</name>
<dbReference type="Gene3D" id="3.40.50.2300">
    <property type="match status" value="2"/>
</dbReference>
<keyword evidence="2 5" id="KW-0238">DNA-binding</keyword>
<dbReference type="SUPFAM" id="SSF46785">
    <property type="entry name" value="Winged helix' DNA-binding domain"/>
    <property type="match status" value="1"/>
</dbReference>
<dbReference type="CDD" id="cd06267">
    <property type="entry name" value="PBP1_LacI_sugar_binding-like"/>
    <property type="match status" value="1"/>
</dbReference>
<dbReference type="Gene3D" id="1.10.10.10">
    <property type="entry name" value="Winged helix-like DNA-binding domain superfamily/Winged helix DNA-binding domain"/>
    <property type="match status" value="1"/>
</dbReference>
<dbReference type="RefSeq" id="WP_165832778.1">
    <property type="nucleotide sequence ID" value="NZ_CABMMC010000157.1"/>
</dbReference>
<evidence type="ECO:0000256" key="2">
    <source>
        <dbReference type="ARBA" id="ARBA00023125"/>
    </source>
</evidence>
<evidence type="ECO:0000259" key="4">
    <source>
        <dbReference type="PROSITE" id="PS50949"/>
    </source>
</evidence>
<dbReference type="Pfam" id="PF13377">
    <property type="entry name" value="Peripla_BP_3"/>
    <property type="match status" value="1"/>
</dbReference>